<keyword evidence="1" id="KW-0862">Zinc</keyword>
<dbReference type="SMART" id="SM00355">
    <property type="entry name" value="ZnF_C2H2"/>
    <property type="match status" value="4"/>
</dbReference>
<dbReference type="PROSITE" id="PS50157">
    <property type="entry name" value="ZINC_FINGER_C2H2_2"/>
    <property type="match status" value="1"/>
</dbReference>
<sequence>MGRLLPQDADAYDRRNRDVPPDKYLVPYCVRENEGNAQYSCPHLGCDGLGFHTARECHTHEDRYHAGPYRCGTCERLFATQSALERHCTETGHRIWVCRMSGCDMEGVCFGDGHEFEKHVRESRAHEGLKVDEALAGNDEDALSECSAVGKMCLAQACHKFEKFFASPAEWEKHAASRGHVRAISLFESFCQLDISADELAAKLEAARGLRCDKSDCRRFGAAMSSTQVFFHHLETEGHKDPEGLRAKEAEKRVRMVCEEPECARFGSEYRPAAFVKHVEGVHDAYSEDCVAP</sequence>
<accession>A0A0M8N0M1</accession>
<dbReference type="STRING" id="150374.A0A0M8N0M1"/>
<keyword evidence="1" id="KW-0479">Metal-binding</keyword>
<dbReference type="EMBL" id="LGSR01000022">
    <property type="protein sequence ID" value="KOS18124.1"/>
    <property type="molecule type" value="Genomic_DNA"/>
</dbReference>
<name>A0A0M8N0M1_ESCWE</name>
<dbReference type="GO" id="GO:0008270">
    <property type="term" value="F:zinc ion binding"/>
    <property type="evidence" value="ECO:0007669"/>
    <property type="project" value="UniProtKB-KW"/>
</dbReference>
<dbReference type="OrthoDB" id="4868114at2759"/>
<keyword evidence="1" id="KW-0863">Zinc-finger</keyword>
<comment type="caution">
    <text evidence="3">The sequence shown here is derived from an EMBL/GenBank/DDBJ whole genome shotgun (WGS) entry which is preliminary data.</text>
</comment>
<dbReference type="AlphaFoldDB" id="A0A0M8N0M1"/>
<organism evidence="3 4">
    <name type="scientific">Escovopsis weberi</name>
    <dbReference type="NCBI Taxonomy" id="150374"/>
    <lineage>
        <taxon>Eukaryota</taxon>
        <taxon>Fungi</taxon>
        <taxon>Dikarya</taxon>
        <taxon>Ascomycota</taxon>
        <taxon>Pezizomycotina</taxon>
        <taxon>Sordariomycetes</taxon>
        <taxon>Hypocreomycetidae</taxon>
        <taxon>Hypocreales</taxon>
        <taxon>Hypocreaceae</taxon>
        <taxon>Escovopsis</taxon>
    </lineage>
</organism>
<evidence type="ECO:0000313" key="3">
    <source>
        <dbReference type="EMBL" id="KOS18124.1"/>
    </source>
</evidence>
<keyword evidence="4" id="KW-1185">Reference proteome</keyword>
<evidence type="ECO:0000259" key="2">
    <source>
        <dbReference type="PROSITE" id="PS50157"/>
    </source>
</evidence>
<gene>
    <name evidence="3" type="ORF">ESCO_002828</name>
</gene>
<protein>
    <submittedName>
        <fullName evidence="3">Zinc finger Y-chromosomal protein</fullName>
    </submittedName>
</protein>
<evidence type="ECO:0000313" key="4">
    <source>
        <dbReference type="Proteomes" id="UP000053831"/>
    </source>
</evidence>
<dbReference type="PROSITE" id="PS00028">
    <property type="entry name" value="ZINC_FINGER_C2H2_1"/>
    <property type="match status" value="1"/>
</dbReference>
<evidence type="ECO:0000256" key="1">
    <source>
        <dbReference type="PROSITE-ProRule" id="PRU00042"/>
    </source>
</evidence>
<proteinExistence type="predicted"/>
<dbReference type="Proteomes" id="UP000053831">
    <property type="component" value="Unassembled WGS sequence"/>
</dbReference>
<feature type="domain" description="C2H2-type" evidence="2">
    <location>
        <begin position="69"/>
        <end position="93"/>
    </location>
</feature>
<dbReference type="Gene3D" id="3.30.160.60">
    <property type="entry name" value="Classic Zinc Finger"/>
    <property type="match status" value="1"/>
</dbReference>
<dbReference type="InterPro" id="IPR013087">
    <property type="entry name" value="Znf_C2H2_type"/>
</dbReference>
<reference evidence="3 4" key="1">
    <citation type="submission" date="2015-07" db="EMBL/GenBank/DDBJ databases">
        <title>The genome of the fungus Escovopsis weberi, a specialized disease agent of ant agriculture.</title>
        <authorList>
            <person name="de Man T.J."/>
            <person name="Stajich J.E."/>
            <person name="Kubicek C.P."/>
            <person name="Chenthamara K."/>
            <person name="Atanasova L."/>
            <person name="Druzhinina I.S."/>
            <person name="Birnbaum S."/>
            <person name="Barribeau S.M."/>
            <person name="Teiling C."/>
            <person name="Suen G."/>
            <person name="Currie C."/>
            <person name="Gerardo N.M."/>
        </authorList>
    </citation>
    <scope>NUCLEOTIDE SEQUENCE [LARGE SCALE GENOMIC DNA]</scope>
</reference>